<keyword evidence="1" id="KW-0175">Coiled coil</keyword>
<protein>
    <recommendedName>
        <fullName evidence="2">TOTE conflict system primase domain-containing protein</fullName>
    </recommendedName>
</protein>
<proteinExistence type="predicted"/>
<evidence type="ECO:0000259" key="2">
    <source>
        <dbReference type="Pfam" id="PF22548"/>
    </source>
</evidence>
<organism evidence="3">
    <name type="scientific">bioreactor metagenome</name>
    <dbReference type="NCBI Taxonomy" id="1076179"/>
    <lineage>
        <taxon>unclassified sequences</taxon>
        <taxon>metagenomes</taxon>
        <taxon>ecological metagenomes</taxon>
    </lineage>
</organism>
<reference evidence="3" key="1">
    <citation type="submission" date="2019-08" db="EMBL/GenBank/DDBJ databases">
        <authorList>
            <person name="Kucharzyk K."/>
            <person name="Murdoch R.W."/>
            <person name="Higgins S."/>
            <person name="Loffler F."/>
        </authorList>
    </citation>
    <scope>NUCLEOTIDE SEQUENCE</scope>
</reference>
<feature type="domain" description="TOTE conflict system primase" evidence="2">
    <location>
        <begin position="72"/>
        <end position="151"/>
    </location>
</feature>
<accession>A0A644V8X8</accession>
<feature type="coiled-coil region" evidence="1">
    <location>
        <begin position="3"/>
        <end position="30"/>
    </location>
</feature>
<dbReference type="Pfam" id="PF22548">
    <property type="entry name" value="AEP-TOTE"/>
    <property type="match status" value="1"/>
</dbReference>
<dbReference type="InterPro" id="IPR054347">
    <property type="entry name" value="TOTE_primase"/>
</dbReference>
<name>A0A644V8X8_9ZZZZ</name>
<sequence length="172" mass="19929">MEYNELFEKYRKLLEENQRLKNDNEYFRKRLGLPLPSPYIKNDVQASIEVNDIQLVEVIKPGHVTNSSSPEDKINLFMSLFRGRDDVYAKRWQNKEGKSGYSPVCLNERARGICNKPKIKCSECGNRNYAVLDFAAIDKHLRGKDVFGVYLRFDSTLVISRVCGYKFALHAN</sequence>
<comment type="caution">
    <text evidence="3">The sequence shown here is derived from an EMBL/GenBank/DDBJ whole genome shotgun (WGS) entry which is preliminary data.</text>
</comment>
<dbReference type="EMBL" id="VSSQ01000245">
    <property type="protein sequence ID" value="MPL87816.1"/>
    <property type="molecule type" value="Genomic_DNA"/>
</dbReference>
<evidence type="ECO:0000313" key="3">
    <source>
        <dbReference type="EMBL" id="MPL87816.1"/>
    </source>
</evidence>
<dbReference type="AlphaFoldDB" id="A0A644V8X8"/>
<gene>
    <name evidence="3" type="ORF">SDC9_33826</name>
</gene>
<evidence type="ECO:0000256" key="1">
    <source>
        <dbReference type="SAM" id="Coils"/>
    </source>
</evidence>